<dbReference type="EMBL" id="FRBW01000001">
    <property type="protein sequence ID" value="SHL58147.1"/>
    <property type="molecule type" value="Genomic_DNA"/>
</dbReference>
<dbReference type="RefSeq" id="WP_073009469.1">
    <property type="nucleotide sequence ID" value="NZ_FRBW01000001.1"/>
</dbReference>
<feature type="domain" description="Putative regulatory protein FmdB zinc ribbon" evidence="2">
    <location>
        <begin position="1"/>
        <end position="41"/>
    </location>
</feature>
<evidence type="ECO:0000259" key="2">
    <source>
        <dbReference type="SMART" id="SM00834"/>
    </source>
</evidence>
<dbReference type="InterPro" id="IPR013429">
    <property type="entry name" value="Regulatory_FmdB_Zinc_ribbon"/>
</dbReference>
<keyword evidence="4" id="KW-1185">Reference proteome</keyword>
<dbReference type="OrthoDB" id="9813321at2"/>
<evidence type="ECO:0000313" key="3">
    <source>
        <dbReference type="EMBL" id="SHL58147.1"/>
    </source>
</evidence>
<dbReference type="Proteomes" id="UP000186002">
    <property type="component" value="Unassembled WGS sequence"/>
</dbReference>
<feature type="region of interest" description="Disordered" evidence="1">
    <location>
        <begin position="43"/>
        <end position="123"/>
    </location>
</feature>
<name>A0A1M7BT74_9HYPH</name>
<dbReference type="STRING" id="735517.SAMN05444272_0959"/>
<evidence type="ECO:0000313" key="4">
    <source>
        <dbReference type="Proteomes" id="UP000186002"/>
    </source>
</evidence>
<gene>
    <name evidence="3" type="ORF">SAMN05444272_0959</name>
</gene>
<organism evidence="3 4">
    <name type="scientific">Roseibium suaedae</name>
    <dbReference type="NCBI Taxonomy" id="735517"/>
    <lineage>
        <taxon>Bacteria</taxon>
        <taxon>Pseudomonadati</taxon>
        <taxon>Pseudomonadota</taxon>
        <taxon>Alphaproteobacteria</taxon>
        <taxon>Hyphomicrobiales</taxon>
        <taxon>Stappiaceae</taxon>
        <taxon>Roseibium</taxon>
    </lineage>
</organism>
<proteinExistence type="predicted"/>
<dbReference type="SMART" id="SM00834">
    <property type="entry name" value="CxxC_CXXC_SSSS"/>
    <property type="match status" value="1"/>
</dbReference>
<dbReference type="AlphaFoldDB" id="A0A1M7BT74"/>
<accession>A0A1M7BT74</accession>
<reference evidence="3 4" key="1">
    <citation type="submission" date="2016-11" db="EMBL/GenBank/DDBJ databases">
        <authorList>
            <person name="Jaros S."/>
            <person name="Januszkiewicz K."/>
            <person name="Wedrychowicz H."/>
        </authorList>
    </citation>
    <scope>NUCLEOTIDE SEQUENCE [LARGE SCALE GENOMIC DNA]</scope>
    <source>
        <strain evidence="3 4">DSM 22153</strain>
    </source>
</reference>
<feature type="compositionally biased region" description="Basic and acidic residues" evidence="1">
    <location>
        <begin position="51"/>
        <end position="75"/>
    </location>
</feature>
<dbReference type="Pfam" id="PF09723">
    <property type="entry name" value="Zn_ribbon_8"/>
    <property type="match status" value="1"/>
</dbReference>
<dbReference type="NCBIfam" id="TIGR02605">
    <property type="entry name" value="CxxC_CxxC_SSSS"/>
    <property type="match status" value="1"/>
</dbReference>
<sequence>MPVYDYLCEDCGPIRALRPMSAHADPISCPACKQEAPRAILQAPHMSGLSTERRTALETNERARHEPRLSTRDSRAAAAEGRKKRHPSGCSCCSGISTGKSGTVFTADGGKTFPSKRPWMISH</sequence>
<evidence type="ECO:0000256" key="1">
    <source>
        <dbReference type="SAM" id="MobiDB-lite"/>
    </source>
</evidence>
<protein>
    <submittedName>
        <fullName evidence="3">Putative regulatory protein, FmdB family</fullName>
    </submittedName>
</protein>